<dbReference type="SUPFAM" id="SSF52540">
    <property type="entry name" value="P-loop containing nucleoside triphosphate hydrolases"/>
    <property type="match status" value="1"/>
</dbReference>
<dbReference type="Pfam" id="PF05621">
    <property type="entry name" value="TniB"/>
    <property type="match status" value="1"/>
</dbReference>
<evidence type="ECO:0000313" key="2">
    <source>
        <dbReference type="Proteomes" id="UP000597613"/>
    </source>
</evidence>
<accession>A0ABR7AL44</accession>
<gene>
    <name evidence="1" type="ORF">H8S47_05720</name>
</gene>
<organism evidence="1 2">
    <name type="scientific">Sphingomonas albertensis</name>
    <dbReference type="NCBI Taxonomy" id="2762591"/>
    <lineage>
        <taxon>Bacteria</taxon>
        <taxon>Pseudomonadati</taxon>
        <taxon>Pseudomonadota</taxon>
        <taxon>Alphaproteobacteria</taxon>
        <taxon>Sphingomonadales</taxon>
        <taxon>Sphingomonadaceae</taxon>
        <taxon>Sphingomonas</taxon>
    </lineage>
</organism>
<dbReference type="GO" id="GO:0005524">
    <property type="term" value="F:ATP binding"/>
    <property type="evidence" value="ECO:0007669"/>
    <property type="project" value="UniProtKB-KW"/>
</dbReference>
<comment type="caution">
    <text evidence="1">The sequence shown here is derived from an EMBL/GenBank/DDBJ whole genome shotgun (WGS) entry which is preliminary data.</text>
</comment>
<dbReference type="Proteomes" id="UP000597613">
    <property type="component" value="Unassembled WGS sequence"/>
</dbReference>
<dbReference type="Gene3D" id="3.40.50.300">
    <property type="entry name" value="P-loop containing nucleotide triphosphate hydrolases"/>
    <property type="match status" value="1"/>
</dbReference>
<keyword evidence="1" id="KW-0067">ATP-binding</keyword>
<dbReference type="InterPro" id="IPR027417">
    <property type="entry name" value="P-loop_NTPase"/>
</dbReference>
<keyword evidence="1" id="KW-0547">Nucleotide-binding</keyword>
<evidence type="ECO:0000313" key="1">
    <source>
        <dbReference type="EMBL" id="MBC3941184.1"/>
    </source>
</evidence>
<dbReference type="InterPro" id="IPR008868">
    <property type="entry name" value="TniB"/>
</dbReference>
<dbReference type="EMBL" id="JACONT010000008">
    <property type="protein sequence ID" value="MBC3941184.1"/>
    <property type="molecule type" value="Genomic_DNA"/>
</dbReference>
<dbReference type="RefSeq" id="WP_187502960.1">
    <property type="nucleotide sequence ID" value="NZ_CP162536.1"/>
</dbReference>
<sequence length="305" mass="34385">MPQFDEATDIRLADALRSFKTIFLEYERQRAIQSRINVLLISCIGIRDVPLDGRRLSEVSQAGKSKMLTVFRDRINQSPMADGSVPNPHRVLYFELKGSQTLKMLCVMILQKLGDPHWNEGNGDDVQERVRVFLRQRGVQLLIIDEVQHLAGDSQNKMDITDELKLFLDAGIVPVVFAGNEKSKKFFERNEQLCARLGRPLELTPLSGGLAHDRVLFKTFCRDLDAAMVAKSITRASSNLSEKVALKGLLAASRGRVGRVVRIVEVAMEHAVSRDADYIEMYDLSHAIETFAMPQRYVAKNPFTP</sequence>
<name>A0ABR7AL44_9SPHN</name>
<protein>
    <submittedName>
        <fullName evidence="1">ATP-binding protein</fullName>
    </submittedName>
</protein>
<keyword evidence="2" id="KW-1185">Reference proteome</keyword>
<reference evidence="1 2" key="1">
    <citation type="submission" date="2020-08" db="EMBL/GenBank/DDBJ databases">
        <title>Putative novel bacterial strains isolated from necrotic wheat leaf tissues caused by Xanthomonas translucens.</title>
        <authorList>
            <person name="Tambong J.T."/>
        </authorList>
    </citation>
    <scope>NUCLEOTIDE SEQUENCE [LARGE SCALE GENOMIC DNA]</scope>
    <source>
        <strain evidence="2">DOAB 1063</strain>
    </source>
</reference>
<proteinExistence type="predicted"/>